<feature type="compositionally biased region" description="Basic and acidic residues" evidence="1">
    <location>
        <begin position="1"/>
        <end position="15"/>
    </location>
</feature>
<protein>
    <recommendedName>
        <fullName evidence="4">YcaO domain-containing protein</fullName>
    </recommendedName>
</protein>
<feature type="region of interest" description="Disordered" evidence="1">
    <location>
        <begin position="1"/>
        <end position="42"/>
    </location>
</feature>
<dbReference type="Proteomes" id="UP001602370">
    <property type="component" value="Unassembled WGS sequence"/>
</dbReference>
<dbReference type="EMBL" id="JBIBDZ010000005">
    <property type="protein sequence ID" value="MFF5920301.1"/>
    <property type="molecule type" value="Genomic_DNA"/>
</dbReference>
<feature type="region of interest" description="Disordered" evidence="1">
    <location>
        <begin position="263"/>
        <end position="285"/>
    </location>
</feature>
<feature type="compositionally biased region" description="Low complexity" evidence="1">
    <location>
        <begin position="28"/>
        <end position="42"/>
    </location>
</feature>
<dbReference type="RefSeq" id="WP_030314139.1">
    <property type="nucleotide sequence ID" value="NZ_JBIBDZ010000005.1"/>
</dbReference>
<organism evidence="2 3">
    <name type="scientific">Streptomyces flavochromogenes</name>
    <dbReference type="NCBI Taxonomy" id="68199"/>
    <lineage>
        <taxon>Bacteria</taxon>
        <taxon>Bacillati</taxon>
        <taxon>Actinomycetota</taxon>
        <taxon>Actinomycetes</taxon>
        <taxon>Kitasatosporales</taxon>
        <taxon>Streptomycetaceae</taxon>
        <taxon>Streptomyces</taxon>
    </lineage>
</organism>
<keyword evidence="3" id="KW-1185">Reference proteome</keyword>
<gene>
    <name evidence="2" type="ORF">ACFY8C_18460</name>
</gene>
<feature type="compositionally biased region" description="Low complexity" evidence="1">
    <location>
        <begin position="219"/>
        <end position="230"/>
    </location>
</feature>
<feature type="region of interest" description="Disordered" evidence="1">
    <location>
        <begin position="216"/>
        <end position="242"/>
    </location>
</feature>
<evidence type="ECO:0008006" key="4">
    <source>
        <dbReference type="Google" id="ProtNLM"/>
    </source>
</evidence>
<evidence type="ECO:0000313" key="3">
    <source>
        <dbReference type="Proteomes" id="UP001602370"/>
    </source>
</evidence>
<evidence type="ECO:0000256" key="1">
    <source>
        <dbReference type="SAM" id="MobiDB-lite"/>
    </source>
</evidence>
<evidence type="ECO:0000313" key="2">
    <source>
        <dbReference type="EMBL" id="MFF5920301.1"/>
    </source>
</evidence>
<feature type="compositionally biased region" description="Gly residues" evidence="1">
    <location>
        <begin position="231"/>
        <end position="242"/>
    </location>
</feature>
<comment type="caution">
    <text evidence="2">The sequence shown here is derived from an EMBL/GenBank/DDBJ whole genome shotgun (WGS) entry which is preliminary data.</text>
</comment>
<accession>A0ABW6XSF7</accession>
<proteinExistence type="predicted"/>
<name>A0ABW6XSF7_9ACTN</name>
<sequence>MRPRWSDDDRPRDEVAPQGSVDGDAYVDPPARGSGSGPAPDGRLLLAGEGQVLRALAAAAERAGCREVRVRRTGGGDAEALGGLAEWEERETLTAADAVLHVARSAAELAATADRCADAGAWLGQVLVHGDELWTGPLGPADRTAAASAWRRLRGAAPRGRPDGPVGAGPVGGAADGTADAVLAAGRAEWIADRLLGAWLGRGGAGAAGAVEGTGGAEAGRAGNDAAAGAGEAGGAGAAGAGGVAGGCGHAGEPYLVRTDVRTSSSGRHPVVPLPRPGRSATRAATETGARVAFLGRIGGAAVEPARLLERIDAVADARTGLLGPVPEATPGPTGLWGCAVAVPDPFGPLPADAPGVTVRGHGRDAPSARLAALLDALAAYGTLAAAADARGGREVWGLDLVTDRLRRVPAAEAYPAPVPGTSYRLPTGAAAGLTWAAAVEAALTGHCEALVIHRLDQPGVRVPRLALPDHGGPDALRVLRAAGEPVAHDLSALLSVPACAIRLGDDTVVGVAATRSEALAAAAERALLAREKGVARTGAAPFVPTVPSVTPDREAAGRPLPVEDGAPGRAGLVEVLRARGRTPVAVLLDHDPQAVRLLPYLVHVALLDG</sequence>
<reference evidence="2 3" key="1">
    <citation type="submission" date="2024-10" db="EMBL/GenBank/DDBJ databases">
        <title>The Natural Products Discovery Center: Release of the First 8490 Sequenced Strains for Exploring Actinobacteria Biosynthetic Diversity.</title>
        <authorList>
            <person name="Kalkreuter E."/>
            <person name="Kautsar S.A."/>
            <person name="Yang D."/>
            <person name="Bader C.D."/>
            <person name="Teijaro C.N."/>
            <person name="Fluegel L."/>
            <person name="Davis C.M."/>
            <person name="Simpson J.R."/>
            <person name="Lauterbach L."/>
            <person name="Steele A.D."/>
            <person name="Gui C."/>
            <person name="Meng S."/>
            <person name="Li G."/>
            <person name="Viehrig K."/>
            <person name="Ye F."/>
            <person name="Su P."/>
            <person name="Kiefer A.F."/>
            <person name="Nichols A."/>
            <person name="Cepeda A.J."/>
            <person name="Yan W."/>
            <person name="Fan B."/>
            <person name="Jiang Y."/>
            <person name="Adhikari A."/>
            <person name="Zheng C.-J."/>
            <person name="Schuster L."/>
            <person name="Cowan T.M."/>
            <person name="Smanski M.J."/>
            <person name="Chevrette M.G."/>
            <person name="De Carvalho L.P.S."/>
            <person name="Shen B."/>
        </authorList>
    </citation>
    <scope>NUCLEOTIDE SEQUENCE [LARGE SCALE GENOMIC DNA]</scope>
    <source>
        <strain evidence="2 3">NPDC012605</strain>
    </source>
</reference>